<accession>A0ABW5QWJ0</accession>
<sequence>MNPTITMAEALAVRAAIKRLIHQLEQERITNSVAVIDKGETAEYPARTVDIITAELERAMRDYRQLDLRMATANTVNVIQWDGGTITVMEAIELAKQMRSEIEQLRVLGGRKKMERQYAGGYGERSNHLFSVTLYDPDAYLTLARKKEREATKLSSLIEHSNHMCVIEFDSSPYMD</sequence>
<dbReference type="Proteomes" id="UP001597493">
    <property type="component" value="Unassembled WGS sequence"/>
</dbReference>
<protein>
    <submittedName>
        <fullName evidence="2">Uncharacterized protein</fullName>
    </submittedName>
</protein>
<dbReference type="RefSeq" id="WP_379270850.1">
    <property type="nucleotide sequence ID" value="NZ_JBHUGT010000010.1"/>
</dbReference>
<dbReference type="Gene3D" id="6.10.320.10">
    <property type="match status" value="1"/>
</dbReference>
<dbReference type="EMBL" id="JBHUMY010000006">
    <property type="protein sequence ID" value="MFD2660113.1"/>
    <property type="molecule type" value="Genomic_DNA"/>
</dbReference>
<evidence type="ECO:0000313" key="3">
    <source>
        <dbReference type="Proteomes" id="UP001597493"/>
    </source>
</evidence>
<gene>
    <name evidence="2" type="ORF">ACFSW5_07490</name>
</gene>
<keyword evidence="1" id="KW-0175">Coiled coil</keyword>
<proteinExistence type="predicted"/>
<reference evidence="3" key="1">
    <citation type="journal article" date="2019" name="Int. J. Syst. Evol. Microbiol.">
        <title>The Global Catalogue of Microorganisms (GCM) 10K type strain sequencing project: providing services to taxonomists for standard genome sequencing and annotation.</title>
        <authorList>
            <consortium name="The Broad Institute Genomics Platform"/>
            <consortium name="The Broad Institute Genome Sequencing Center for Infectious Disease"/>
            <person name="Wu L."/>
            <person name="Ma J."/>
        </authorList>
    </citation>
    <scope>NUCLEOTIDE SEQUENCE [LARGE SCALE GENOMIC DNA]</scope>
    <source>
        <strain evidence="3">TISTR 1827</strain>
    </source>
</reference>
<comment type="caution">
    <text evidence="2">The sequence shown here is derived from an EMBL/GenBank/DDBJ whole genome shotgun (WGS) entry which is preliminary data.</text>
</comment>
<name>A0ABW5QWJ0_9BACL</name>
<organism evidence="2 3">
    <name type="scientific">Paenibacillus thailandensis</name>
    <dbReference type="NCBI Taxonomy" id="393250"/>
    <lineage>
        <taxon>Bacteria</taxon>
        <taxon>Bacillati</taxon>
        <taxon>Bacillota</taxon>
        <taxon>Bacilli</taxon>
        <taxon>Bacillales</taxon>
        <taxon>Paenibacillaceae</taxon>
        <taxon>Paenibacillus</taxon>
    </lineage>
</organism>
<feature type="coiled-coil region" evidence="1">
    <location>
        <begin position="7"/>
        <end position="108"/>
    </location>
</feature>
<evidence type="ECO:0000313" key="2">
    <source>
        <dbReference type="EMBL" id="MFD2660113.1"/>
    </source>
</evidence>
<keyword evidence="3" id="KW-1185">Reference proteome</keyword>
<evidence type="ECO:0000256" key="1">
    <source>
        <dbReference type="SAM" id="Coils"/>
    </source>
</evidence>